<sequence length="150" mass="15613">MKMQFSENAILSTSYVVLLIASSVICTLGLLQDSPAIVIGGMIISPLMWPLMKISAGISLARRNYISSALFLLLISIAISLASALLITLISPLKVLNVEILSRTQPTLIDIFIALAVGVVAALAVVLKKVSANLAGVAIAASLMPPLCVG</sequence>
<dbReference type="InterPro" id="IPR005240">
    <property type="entry name" value="DUF389"/>
</dbReference>
<dbReference type="Pfam" id="PF04087">
    <property type="entry name" value="DUF389"/>
    <property type="match status" value="1"/>
</dbReference>
<dbReference type="AlphaFoldDB" id="A0A2M8KNU4"/>
<reference evidence="3" key="1">
    <citation type="submission" date="2017-09" db="EMBL/GenBank/DDBJ databases">
        <title>Depth-based differentiation of microbial function through sediment-hosted aquifers and enrichment of novel symbionts in the deep terrestrial subsurface.</title>
        <authorList>
            <person name="Probst A.J."/>
            <person name="Ladd B."/>
            <person name="Jarett J.K."/>
            <person name="Geller-Mcgrath D.E."/>
            <person name="Sieber C.M.K."/>
            <person name="Emerson J.B."/>
            <person name="Anantharaman K."/>
            <person name="Thomas B.C."/>
            <person name="Malmstrom R."/>
            <person name="Stieglmeier M."/>
            <person name="Klingl A."/>
            <person name="Woyke T."/>
            <person name="Ryan C.M."/>
            <person name="Banfield J.F."/>
        </authorList>
    </citation>
    <scope>NUCLEOTIDE SEQUENCE [LARGE SCALE GENOMIC DNA]</scope>
</reference>
<name>A0A2M8KNU4_9BACT</name>
<gene>
    <name evidence="2" type="ORF">COU87_03800</name>
</gene>
<comment type="caution">
    <text evidence="2">The sequence shown here is derived from an EMBL/GenBank/DDBJ whole genome shotgun (WGS) entry which is preliminary data.</text>
</comment>
<keyword evidence="1" id="KW-0472">Membrane</keyword>
<dbReference type="PANTHER" id="PTHR20992">
    <property type="entry name" value="AT15442P-RELATED"/>
    <property type="match status" value="1"/>
</dbReference>
<feature type="transmembrane region" description="Helical" evidence="1">
    <location>
        <begin position="107"/>
        <end position="127"/>
    </location>
</feature>
<feature type="transmembrane region" description="Helical" evidence="1">
    <location>
        <begin position="64"/>
        <end position="87"/>
    </location>
</feature>
<feature type="transmembrane region" description="Helical" evidence="1">
    <location>
        <begin position="36"/>
        <end position="52"/>
    </location>
</feature>
<evidence type="ECO:0000256" key="1">
    <source>
        <dbReference type="SAM" id="Phobius"/>
    </source>
</evidence>
<proteinExistence type="predicted"/>
<evidence type="ECO:0000313" key="2">
    <source>
        <dbReference type="EMBL" id="PJE61587.1"/>
    </source>
</evidence>
<evidence type="ECO:0000313" key="3">
    <source>
        <dbReference type="Proteomes" id="UP000230222"/>
    </source>
</evidence>
<organism evidence="2 3">
    <name type="scientific">Candidatus Roizmanbacteria bacterium CG10_big_fil_rev_8_21_14_0_10_39_12</name>
    <dbReference type="NCBI Taxonomy" id="1974852"/>
    <lineage>
        <taxon>Bacteria</taxon>
        <taxon>Candidatus Roizmaniibacteriota</taxon>
    </lineage>
</organism>
<feature type="non-terminal residue" evidence="2">
    <location>
        <position position="150"/>
    </location>
</feature>
<keyword evidence="1" id="KW-1133">Transmembrane helix</keyword>
<protein>
    <submittedName>
        <fullName evidence="2">DUF389 domain-containing protein</fullName>
    </submittedName>
</protein>
<dbReference type="EMBL" id="PFEC01000067">
    <property type="protein sequence ID" value="PJE61587.1"/>
    <property type="molecule type" value="Genomic_DNA"/>
</dbReference>
<dbReference type="PANTHER" id="PTHR20992:SF9">
    <property type="entry name" value="AT15442P-RELATED"/>
    <property type="match status" value="1"/>
</dbReference>
<feature type="transmembrane region" description="Helical" evidence="1">
    <location>
        <begin position="9"/>
        <end position="30"/>
    </location>
</feature>
<keyword evidence="1" id="KW-0812">Transmembrane</keyword>
<dbReference type="Proteomes" id="UP000230222">
    <property type="component" value="Unassembled WGS sequence"/>
</dbReference>
<accession>A0A2M8KNU4</accession>